<evidence type="ECO:0000313" key="2">
    <source>
        <dbReference type="EMBL" id="SHI92320.1"/>
    </source>
</evidence>
<gene>
    <name evidence="2" type="ORF">SAMN02745975_00899</name>
</gene>
<sequence>MGDENRLMIIVKYIPVLRTRNSNPFHGFYRCRHFKRPQPNNSIYSGFPLYYFRTWPLEKNSTFYTTLTGMSVLILWQFVPAVRILPHVIYMEWLVCVGVFLLMPLLDKRPIHRISLLNPGDSIS</sequence>
<keyword evidence="1" id="KW-0812">Transmembrane</keyword>
<dbReference type="AlphaFoldDB" id="A0A1M6F3R9"/>
<proteinExistence type="predicted"/>
<organism evidence="2 3">
    <name type="scientific">Geosporobacter subterraneus DSM 17957</name>
    <dbReference type="NCBI Taxonomy" id="1121919"/>
    <lineage>
        <taxon>Bacteria</taxon>
        <taxon>Bacillati</taxon>
        <taxon>Bacillota</taxon>
        <taxon>Clostridia</taxon>
        <taxon>Peptostreptococcales</taxon>
        <taxon>Thermotaleaceae</taxon>
        <taxon>Geosporobacter</taxon>
    </lineage>
</organism>
<dbReference type="STRING" id="1121919.SAMN02745975_00899"/>
<keyword evidence="3" id="KW-1185">Reference proteome</keyword>
<keyword evidence="1" id="KW-0472">Membrane</keyword>
<feature type="transmembrane region" description="Helical" evidence="1">
    <location>
        <begin position="88"/>
        <end position="106"/>
    </location>
</feature>
<evidence type="ECO:0000313" key="3">
    <source>
        <dbReference type="Proteomes" id="UP000184536"/>
    </source>
</evidence>
<dbReference type="EMBL" id="FQZV01000010">
    <property type="protein sequence ID" value="SHI92320.1"/>
    <property type="molecule type" value="Genomic_DNA"/>
</dbReference>
<feature type="transmembrane region" description="Helical" evidence="1">
    <location>
        <begin position="63"/>
        <end position="82"/>
    </location>
</feature>
<keyword evidence="1" id="KW-1133">Transmembrane helix</keyword>
<protein>
    <submittedName>
        <fullName evidence="2">Uncharacterized protein</fullName>
    </submittedName>
</protein>
<reference evidence="3" key="1">
    <citation type="submission" date="2016-11" db="EMBL/GenBank/DDBJ databases">
        <authorList>
            <person name="Varghese N."/>
            <person name="Submissions S."/>
        </authorList>
    </citation>
    <scope>NUCLEOTIDE SEQUENCE [LARGE SCALE GENOMIC DNA]</scope>
    <source>
        <strain evidence="3">DSM 17957</strain>
    </source>
</reference>
<accession>A0A1M6F3R9</accession>
<evidence type="ECO:0000256" key="1">
    <source>
        <dbReference type="SAM" id="Phobius"/>
    </source>
</evidence>
<name>A0A1M6F3R9_9FIRM</name>
<dbReference type="Proteomes" id="UP000184536">
    <property type="component" value="Unassembled WGS sequence"/>
</dbReference>